<comment type="caution">
    <text evidence="2">The sequence shown here is derived from an EMBL/GenBank/DDBJ whole genome shotgun (WGS) entry which is preliminary data.</text>
</comment>
<feature type="non-terminal residue" evidence="2">
    <location>
        <position position="1"/>
    </location>
</feature>
<accession>A0A9N9I4H4</accession>
<name>A0A9N9I4H4_9GLOM</name>
<organism evidence="2 3">
    <name type="scientific">Ambispora leptoticha</name>
    <dbReference type="NCBI Taxonomy" id="144679"/>
    <lineage>
        <taxon>Eukaryota</taxon>
        <taxon>Fungi</taxon>
        <taxon>Fungi incertae sedis</taxon>
        <taxon>Mucoromycota</taxon>
        <taxon>Glomeromycotina</taxon>
        <taxon>Glomeromycetes</taxon>
        <taxon>Archaeosporales</taxon>
        <taxon>Ambisporaceae</taxon>
        <taxon>Ambispora</taxon>
    </lineage>
</organism>
<proteinExistence type="predicted"/>
<dbReference type="EMBL" id="CAJVPS010025480">
    <property type="protein sequence ID" value="CAG8719095.1"/>
    <property type="molecule type" value="Genomic_DNA"/>
</dbReference>
<feature type="region of interest" description="Disordered" evidence="1">
    <location>
        <begin position="33"/>
        <end position="54"/>
    </location>
</feature>
<protein>
    <submittedName>
        <fullName evidence="2">10295_t:CDS:1</fullName>
    </submittedName>
</protein>
<evidence type="ECO:0000256" key="1">
    <source>
        <dbReference type="SAM" id="MobiDB-lite"/>
    </source>
</evidence>
<reference evidence="2" key="1">
    <citation type="submission" date="2021-06" db="EMBL/GenBank/DDBJ databases">
        <authorList>
            <person name="Kallberg Y."/>
            <person name="Tangrot J."/>
            <person name="Rosling A."/>
        </authorList>
    </citation>
    <scope>NUCLEOTIDE SEQUENCE</scope>
    <source>
        <strain evidence="2">FL130A</strain>
    </source>
</reference>
<keyword evidence="3" id="KW-1185">Reference proteome</keyword>
<dbReference type="Proteomes" id="UP000789508">
    <property type="component" value="Unassembled WGS sequence"/>
</dbReference>
<dbReference type="AlphaFoldDB" id="A0A9N9I4H4"/>
<feature type="compositionally biased region" description="Low complexity" evidence="1">
    <location>
        <begin position="38"/>
        <end position="48"/>
    </location>
</feature>
<sequence>VYARYMPMKFSAPKVLAYAKGILRNKNIPNNRRVTKYNVSTNTTNSDNNSKRGY</sequence>
<evidence type="ECO:0000313" key="2">
    <source>
        <dbReference type="EMBL" id="CAG8719095.1"/>
    </source>
</evidence>
<gene>
    <name evidence="2" type="ORF">ALEPTO_LOCUS12194</name>
</gene>
<evidence type="ECO:0000313" key="3">
    <source>
        <dbReference type="Proteomes" id="UP000789508"/>
    </source>
</evidence>